<evidence type="ECO:0000313" key="2">
    <source>
        <dbReference type="Proteomes" id="UP001549119"/>
    </source>
</evidence>
<name>A0ABV2NHY5_9HYPH</name>
<reference evidence="1 2" key="1">
    <citation type="submission" date="2024-06" db="EMBL/GenBank/DDBJ databases">
        <title>Genomics of switchgrass bacterial isolates.</title>
        <authorList>
            <person name="Shade A."/>
        </authorList>
    </citation>
    <scope>NUCLEOTIDE SEQUENCE [LARGE SCALE GENOMIC DNA]</scope>
    <source>
        <strain evidence="1 2">PvP084</strain>
    </source>
</reference>
<dbReference type="EMBL" id="JBEPNW010000002">
    <property type="protein sequence ID" value="MET3866126.1"/>
    <property type="molecule type" value="Genomic_DNA"/>
</dbReference>
<accession>A0ABV2NHY5</accession>
<gene>
    <name evidence="1" type="ORF">ABIC20_003435</name>
</gene>
<comment type="caution">
    <text evidence="1">The sequence shown here is derived from an EMBL/GenBank/DDBJ whole genome shotgun (WGS) entry which is preliminary data.</text>
</comment>
<sequence>MSLSVRFDVAKAVREAQQAFESFGLDRFPRAVQYALTGTVIDGANRWRRSVDTTFDHPNRATRDAVRYVVDKDLLNKVTTVGEASAAVFVLPLQSTWLKYAFGDSNQTRLPGDVGVEAYFADQTLLKIPNPGAISYTGLGRPGAGDKVPGRDAKNIARMAARGYQRNIGTPGMTAGSARWGVFEVRPGDKALSGYTWQPGIWARPPRVVASVGRKRTARAIKAGRMSAPTTEFTRRDGTEVSVPKVVNNDVPRLLLLSTPKAEMKPIATPSWQRAMQEAAETMPDRLAQEFTDRLEHMARKGR</sequence>
<organism evidence="1 2">
    <name type="scientific">Methylobacterium radiotolerans</name>
    <dbReference type="NCBI Taxonomy" id="31998"/>
    <lineage>
        <taxon>Bacteria</taxon>
        <taxon>Pseudomonadati</taxon>
        <taxon>Pseudomonadota</taxon>
        <taxon>Alphaproteobacteria</taxon>
        <taxon>Hyphomicrobiales</taxon>
        <taxon>Methylobacteriaceae</taxon>
        <taxon>Methylobacterium</taxon>
    </lineage>
</organism>
<proteinExistence type="predicted"/>
<dbReference type="Proteomes" id="UP001549119">
    <property type="component" value="Unassembled WGS sequence"/>
</dbReference>
<dbReference type="RefSeq" id="WP_043074435.1">
    <property type="nucleotide sequence ID" value="NZ_JAZBNP010000001.1"/>
</dbReference>
<protein>
    <submittedName>
        <fullName evidence="1">Uncharacterized protein</fullName>
    </submittedName>
</protein>
<keyword evidence="2" id="KW-1185">Reference proteome</keyword>
<evidence type="ECO:0000313" key="1">
    <source>
        <dbReference type="EMBL" id="MET3866126.1"/>
    </source>
</evidence>